<reference evidence="2 3" key="1">
    <citation type="submission" date="2017-04" db="EMBL/GenBank/DDBJ databases">
        <title>Draft genome sequence of Marssonina coronaria NL1: causal agent of apple blotch.</title>
        <authorList>
            <person name="Cheng Q."/>
        </authorList>
    </citation>
    <scope>NUCLEOTIDE SEQUENCE [LARGE SCALE GENOMIC DNA]</scope>
    <source>
        <strain evidence="2 3">NL1</strain>
    </source>
</reference>
<comment type="caution">
    <text evidence="2">The sequence shown here is derived from an EMBL/GenBank/DDBJ whole genome shotgun (WGS) entry which is preliminary data.</text>
</comment>
<accession>A0A218YY80</accession>
<dbReference type="InParanoid" id="A0A218YY80"/>
<evidence type="ECO:0000313" key="2">
    <source>
        <dbReference type="EMBL" id="OWP00303.1"/>
    </source>
</evidence>
<proteinExistence type="predicted"/>
<name>A0A218YY80_9HELO</name>
<dbReference type="AlphaFoldDB" id="A0A218YY80"/>
<gene>
    <name evidence="2" type="ORF">B2J93_3714</name>
</gene>
<protein>
    <submittedName>
        <fullName evidence="2">Uncharacterized protein</fullName>
    </submittedName>
</protein>
<evidence type="ECO:0000256" key="1">
    <source>
        <dbReference type="SAM" id="MobiDB-lite"/>
    </source>
</evidence>
<sequence>MRTDPDSGARADAAIISRMHSPLASRNSILAERQRPVYLAQRDIHKHTADRGPARRPAGCGGDASPWTDLTYRRRARARNGLYRRDAVREVPPCISAFPPLARAERRRVSGRSLLRTSCVEGKVEVEGEGRRQNLEVQ</sequence>
<keyword evidence="3" id="KW-1185">Reference proteome</keyword>
<dbReference type="Proteomes" id="UP000242519">
    <property type="component" value="Unassembled WGS sequence"/>
</dbReference>
<organism evidence="2 3">
    <name type="scientific">Diplocarpon coronariae</name>
    <dbReference type="NCBI Taxonomy" id="2795749"/>
    <lineage>
        <taxon>Eukaryota</taxon>
        <taxon>Fungi</taxon>
        <taxon>Dikarya</taxon>
        <taxon>Ascomycota</taxon>
        <taxon>Pezizomycotina</taxon>
        <taxon>Leotiomycetes</taxon>
        <taxon>Helotiales</taxon>
        <taxon>Drepanopezizaceae</taxon>
        <taxon>Diplocarpon</taxon>
    </lineage>
</organism>
<evidence type="ECO:0000313" key="3">
    <source>
        <dbReference type="Proteomes" id="UP000242519"/>
    </source>
</evidence>
<dbReference type="EMBL" id="MZNU01000330">
    <property type="protein sequence ID" value="OWP00303.1"/>
    <property type="molecule type" value="Genomic_DNA"/>
</dbReference>
<feature type="region of interest" description="Disordered" evidence="1">
    <location>
        <begin position="46"/>
        <end position="67"/>
    </location>
</feature>